<keyword evidence="2" id="KW-1185">Reference proteome</keyword>
<accession>A0A0D3E4Q8</accession>
<sequence>MPELLTLAKLQSKHLHLMVHIHDVQHQRKNNLQRMRMPRRKHVWNESNIEPKQPPLLLINQCLSIFQVPLNLFPFFLILKKTQCGGCCFFFY</sequence>
<proteinExistence type="predicted"/>
<protein>
    <submittedName>
        <fullName evidence="1">Uncharacterized protein</fullName>
    </submittedName>
</protein>
<dbReference type="Gramene" id="Bo9g036990.1">
    <property type="protein sequence ID" value="Bo9g036990.1"/>
    <property type="gene ID" value="Bo9g036990"/>
</dbReference>
<name>A0A0D3E4Q8_BRAOL</name>
<organism evidence="1 2">
    <name type="scientific">Brassica oleracea var. oleracea</name>
    <dbReference type="NCBI Taxonomy" id="109376"/>
    <lineage>
        <taxon>Eukaryota</taxon>
        <taxon>Viridiplantae</taxon>
        <taxon>Streptophyta</taxon>
        <taxon>Embryophyta</taxon>
        <taxon>Tracheophyta</taxon>
        <taxon>Spermatophyta</taxon>
        <taxon>Magnoliopsida</taxon>
        <taxon>eudicotyledons</taxon>
        <taxon>Gunneridae</taxon>
        <taxon>Pentapetalae</taxon>
        <taxon>rosids</taxon>
        <taxon>malvids</taxon>
        <taxon>Brassicales</taxon>
        <taxon>Brassicaceae</taxon>
        <taxon>Brassiceae</taxon>
        <taxon>Brassica</taxon>
    </lineage>
</organism>
<reference evidence="1" key="2">
    <citation type="submission" date="2015-03" db="UniProtKB">
        <authorList>
            <consortium name="EnsemblPlants"/>
        </authorList>
    </citation>
    <scope>IDENTIFICATION</scope>
</reference>
<evidence type="ECO:0000313" key="1">
    <source>
        <dbReference type="EnsemblPlants" id="Bo9g036990.1"/>
    </source>
</evidence>
<evidence type="ECO:0000313" key="2">
    <source>
        <dbReference type="Proteomes" id="UP000032141"/>
    </source>
</evidence>
<reference evidence="1 2" key="1">
    <citation type="journal article" date="2014" name="Genome Biol.">
        <title>Transcriptome and methylome profiling reveals relics of genome dominance in the mesopolyploid Brassica oleracea.</title>
        <authorList>
            <person name="Parkin I.A."/>
            <person name="Koh C."/>
            <person name="Tang H."/>
            <person name="Robinson S.J."/>
            <person name="Kagale S."/>
            <person name="Clarke W.E."/>
            <person name="Town C.D."/>
            <person name="Nixon J."/>
            <person name="Krishnakumar V."/>
            <person name="Bidwell S.L."/>
            <person name="Denoeud F."/>
            <person name="Belcram H."/>
            <person name="Links M.G."/>
            <person name="Just J."/>
            <person name="Clarke C."/>
            <person name="Bender T."/>
            <person name="Huebert T."/>
            <person name="Mason A.S."/>
            <person name="Pires J.C."/>
            <person name="Barker G."/>
            <person name="Moore J."/>
            <person name="Walley P.G."/>
            <person name="Manoli S."/>
            <person name="Batley J."/>
            <person name="Edwards D."/>
            <person name="Nelson M.N."/>
            <person name="Wang X."/>
            <person name="Paterson A.H."/>
            <person name="King G."/>
            <person name="Bancroft I."/>
            <person name="Chalhoub B."/>
            <person name="Sharpe A.G."/>
        </authorList>
    </citation>
    <scope>NUCLEOTIDE SEQUENCE</scope>
    <source>
        <strain evidence="1 2">cv. TO1000</strain>
    </source>
</reference>
<dbReference type="EnsemblPlants" id="Bo9g036990.1">
    <property type="protein sequence ID" value="Bo9g036990.1"/>
    <property type="gene ID" value="Bo9g036990"/>
</dbReference>
<dbReference type="AlphaFoldDB" id="A0A0D3E4Q8"/>
<dbReference type="Proteomes" id="UP000032141">
    <property type="component" value="Chromosome C9"/>
</dbReference>
<dbReference type="HOGENOM" id="CLU_2416357_0_0_1"/>